<sequence>NASLIYQETWRGARFVSASEIESWEQDKIAKGTHVCICQIKGSAFIVDEDKLATHVAIGFDREFSALALNVEYT</sequence>
<dbReference type="Proteomes" id="UP001432027">
    <property type="component" value="Unassembled WGS sequence"/>
</dbReference>
<name>A0AAV5TWB4_9BILA</name>
<dbReference type="EMBL" id="BTSX01000005">
    <property type="protein sequence ID" value="GMS98652.1"/>
    <property type="molecule type" value="Genomic_DNA"/>
</dbReference>
<evidence type="ECO:0000313" key="2">
    <source>
        <dbReference type="Proteomes" id="UP001432027"/>
    </source>
</evidence>
<reference evidence="1" key="1">
    <citation type="submission" date="2023-10" db="EMBL/GenBank/DDBJ databases">
        <title>Genome assembly of Pristionchus species.</title>
        <authorList>
            <person name="Yoshida K."/>
            <person name="Sommer R.J."/>
        </authorList>
    </citation>
    <scope>NUCLEOTIDE SEQUENCE</scope>
    <source>
        <strain evidence="1">RS0144</strain>
    </source>
</reference>
<feature type="non-terminal residue" evidence="1">
    <location>
        <position position="1"/>
    </location>
</feature>
<gene>
    <name evidence="1" type="ORF">PENTCL1PPCAC_20827</name>
</gene>
<evidence type="ECO:0000313" key="1">
    <source>
        <dbReference type="EMBL" id="GMS98652.1"/>
    </source>
</evidence>
<feature type="non-terminal residue" evidence="1">
    <location>
        <position position="74"/>
    </location>
</feature>
<dbReference type="AlphaFoldDB" id="A0AAV5TWB4"/>
<comment type="caution">
    <text evidence="1">The sequence shown here is derived from an EMBL/GenBank/DDBJ whole genome shotgun (WGS) entry which is preliminary data.</text>
</comment>
<organism evidence="1 2">
    <name type="scientific">Pristionchus entomophagus</name>
    <dbReference type="NCBI Taxonomy" id="358040"/>
    <lineage>
        <taxon>Eukaryota</taxon>
        <taxon>Metazoa</taxon>
        <taxon>Ecdysozoa</taxon>
        <taxon>Nematoda</taxon>
        <taxon>Chromadorea</taxon>
        <taxon>Rhabditida</taxon>
        <taxon>Rhabditina</taxon>
        <taxon>Diplogasteromorpha</taxon>
        <taxon>Diplogasteroidea</taxon>
        <taxon>Neodiplogasteridae</taxon>
        <taxon>Pristionchus</taxon>
    </lineage>
</organism>
<keyword evidence="2" id="KW-1185">Reference proteome</keyword>
<proteinExistence type="predicted"/>
<accession>A0AAV5TWB4</accession>
<protein>
    <submittedName>
        <fullName evidence="1">Uncharacterized protein</fullName>
    </submittedName>
</protein>